<name>A0A383BVZ1_9ZZZZ</name>
<proteinExistence type="predicted"/>
<reference evidence="1" key="1">
    <citation type="submission" date="2018-05" db="EMBL/GenBank/DDBJ databases">
        <authorList>
            <person name="Lanie J.A."/>
            <person name="Ng W.-L."/>
            <person name="Kazmierczak K.M."/>
            <person name="Andrzejewski T.M."/>
            <person name="Davidsen T.M."/>
            <person name="Wayne K.J."/>
            <person name="Tettelin H."/>
            <person name="Glass J.I."/>
            <person name="Rusch D."/>
            <person name="Podicherti R."/>
            <person name="Tsui H.-C.T."/>
            <person name="Winkler M.E."/>
        </authorList>
    </citation>
    <scope>NUCLEOTIDE SEQUENCE</scope>
</reference>
<feature type="non-terminal residue" evidence="1">
    <location>
        <position position="44"/>
    </location>
</feature>
<dbReference type="EMBL" id="UINC01203868">
    <property type="protein sequence ID" value="SVE24327.1"/>
    <property type="molecule type" value="Genomic_DNA"/>
</dbReference>
<dbReference type="AlphaFoldDB" id="A0A383BVZ1"/>
<protein>
    <submittedName>
        <fullName evidence="1">Uncharacterized protein</fullName>
    </submittedName>
</protein>
<accession>A0A383BVZ1</accession>
<organism evidence="1">
    <name type="scientific">marine metagenome</name>
    <dbReference type="NCBI Taxonomy" id="408172"/>
    <lineage>
        <taxon>unclassified sequences</taxon>
        <taxon>metagenomes</taxon>
        <taxon>ecological metagenomes</taxon>
    </lineage>
</organism>
<gene>
    <name evidence="1" type="ORF">METZ01_LOCUS477181</name>
</gene>
<sequence>MKTVLITIFLVFFTYVENANARRPHVWFVEEVDPSLIRDEIYRG</sequence>
<evidence type="ECO:0000313" key="1">
    <source>
        <dbReference type="EMBL" id="SVE24327.1"/>
    </source>
</evidence>